<feature type="transmembrane region" description="Helical" evidence="2">
    <location>
        <begin position="7"/>
        <end position="25"/>
    </location>
</feature>
<evidence type="ECO:0000313" key="4">
    <source>
        <dbReference type="EMBL" id="SFM13688.1"/>
    </source>
</evidence>
<dbReference type="SUPFAM" id="SSF103481">
    <property type="entry name" value="Multidrug resistance efflux transporter EmrE"/>
    <property type="match status" value="1"/>
</dbReference>
<feature type="transmembrane region" description="Helical" evidence="2">
    <location>
        <begin position="115"/>
        <end position="131"/>
    </location>
</feature>
<keyword evidence="2" id="KW-1133">Transmembrane helix</keyword>
<dbReference type="PANTHER" id="PTHR22911">
    <property type="entry name" value="ACYL-MALONYL CONDENSING ENZYME-RELATED"/>
    <property type="match status" value="1"/>
</dbReference>
<dbReference type="InterPro" id="IPR037185">
    <property type="entry name" value="EmrE-like"/>
</dbReference>
<accession>A0A1I4NDW7</accession>
<sequence length="175" mass="19397">MTKKRKAIFYMALAAILWSSGGFLIKGIDWHPMSIAGGRSLLASLIIGFAFRKEKLSFSKSQWAGAAAYCACVTLFVVATKLTTAANAILLQYTAPIYVALLSGWLIGETVNRRDWLTIFLVCCGMLFFFLDKITAGGILGNIFAIGSGITFALFIYPFYAHAKRWFPLWFSPIR</sequence>
<keyword evidence="2" id="KW-0812">Transmembrane</keyword>
<organism evidence="4 5">
    <name type="scientific">Pelosinus propionicus DSM 13327</name>
    <dbReference type="NCBI Taxonomy" id="1123291"/>
    <lineage>
        <taxon>Bacteria</taxon>
        <taxon>Bacillati</taxon>
        <taxon>Bacillota</taxon>
        <taxon>Negativicutes</taxon>
        <taxon>Selenomonadales</taxon>
        <taxon>Sporomusaceae</taxon>
        <taxon>Pelosinus</taxon>
    </lineage>
</organism>
<dbReference type="AlphaFoldDB" id="A0A1I4NDW7"/>
<reference evidence="5" key="1">
    <citation type="submission" date="2016-10" db="EMBL/GenBank/DDBJ databases">
        <authorList>
            <person name="Varghese N."/>
            <person name="Submissions S."/>
        </authorList>
    </citation>
    <scope>NUCLEOTIDE SEQUENCE [LARGE SCALE GENOMIC DNA]</scope>
    <source>
        <strain evidence="5">DSM 13327</strain>
    </source>
</reference>
<feature type="domain" description="EamA" evidence="3">
    <location>
        <begin position="6"/>
        <end position="130"/>
    </location>
</feature>
<dbReference type="Proteomes" id="UP000199520">
    <property type="component" value="Unassembled WGS sequence"/>
</dbReference>
<feature type="transmembrane region" description="Helical" evidence="2">
    <location>
        <begin position="137"/>
        <end position="160"/>
    </location>
</feature>
<name>A0A1I4NDW7_9FIRM</name>
<dbReference type="InterPro" id="IPR000620">
    <property type="entry name" value="EamA_dom"/>
</dbReference>
<feature type="transmembrane region" description="Helical" evidence="2">
    <location>
        <begin position="63"/>
        <end position="83"/>
    </location>
</feature>
<gene>
    <name evidence="4" type="ORF">SAMN04490355_10459</name>
</gene>
<keyword evidence="2" id="KW-0472">Membrane</keyword>
<proteinExistence type="inferred from homology"/>
<evidence type="ECO:0000256" key="2">
    <source>
        <dbReference type="SAM" id="Phobius"/>
    </source>
</evidence>
<evidence type="ECO:0000256" key="1">
    <source>
        <dbReference type="ARBA" id="ARBA00007362"/>
    </source>
</evidence>
<dbReference type="EMBL" id="FOTS01000045">
    <property type="protein sequence ID" value="SFM13688.1"/>
    <property type="molecule type" value="Genomic_DNA"/>
</dbReference>
<dbReference type="RefSeq" id="WP_245755060.1">
    <property type="nucleotide sequence ID" value="NZ_FOTS01000045.1"/>
</dbReference>
<protein>
    <submittedName>
        <fullName evidence="4">EamA-like transporter family protein</fullName>
    </submittedName>
</protein>
<dbReference type="Pfam" id="PF00892">
    <property type="entry name" value="EamA"/>
    <property type="match status" value="1"/>
</dbReference>
<dbReference type="GO" id="GO:0016020">
    <property type="term" value="C:membrane"/>
    <property type="evidence" value="ECO:0007669"/>
    <property type="project" value="InterPro"/>
</dbReference>
<feature type="transmembrane region" description="Helical" evidence="2">
    <location>
        <begin position="89"/>
        <end position="108"/>
    </location>
</feature>
<comment type="similarity">
    <text evidence="1">Belongs to the EamA transporter family.</text>
</comment>
<dbReference type="PANTHER" id="PTHR22911:SF79">
    <property type="entry name" value="MOBA-LIKE NTP TRANSFERASE DOMAIN-CONTAINING PROTEIN"/>
    <property type="match status" value="1"/>
</dbReference>
<evidence type="ECO:0000313" key="5">
    <source>
        <dbReference type="Proteomes" id="UP000199520"/>
    </source>
</evidence>
<keyword evidence="5" id="KW-1185">Reference proteome</keyword>
<evidence type="ECO:0000259" key="3">
    <source>
        <dbReference type="Pfam" id="PF00892"/>
    </source>
</evidence>